<protein>
    <recommendedName>
        <fullName evidence="9">t-SNARE coiled-coil homology domain-containing protein</fullName>
    </recommendedName>
</protein>
<sequence length="307" mass="34990">MNDLISSSFKKYTDLKEQAYLDEMEAGTESVNLDKFFEEVENVKEDMKGVERLYKALQEANEECKTAHNAKTMKQLRSRMDTDVEQVLKRVKIIKGKLEVLEKSNAVSRNTPGCGPGSSADRTRTSVVSGLGKKLKDMMDNFQVLRAKMQSEYKETVERRYFTITGEKPDEDTIENLISSGESESFLQRAIQEQGRGQIMDTISEIQERHDAVKEIEKNLIELHQIFLDMAALVEAQGQQLNDIESHVAHASSFVRRGTEQLQEAREHQKNSRKWMCIAILAAIVLIIVILIPLLPTIITLIQKKKM</sequence>
<evidence type="ECO:0000256" key="3">
    <source>
        <dbReference type="ARBA" id="ARBA00022927"/>
    </source>
</evidence>
<dbReference type="PANTHER" id="PTHR19957:SF314">
    <property type="entry name" value="SYNTAXIN-124-RELATED"/>
    <property type="match status" value="1"/>
</dbReference>
<dbReference type="InterPro" id="IPR006012">
    <property type="entry name" value="Syntaxin/epimorphin_CS"/>
</dbReference>
<dbReference type="GO" id="GO:0031201">
    <property type="term" value="C:SNARE complex"/>
    <property type="evidence" value="ECO:0007669"/>
    <property type="project" value="TreeGrafter"/>
</dbReference>
<evidence type="ECO:0000256" key="6">
    <source>
        <dbReference type="RuleBase" id="RU003858"/>
    </source>
</evidence>
<dbReference type="AlphaFoldDB" id="A0A8J5YP10"/>
<evidence type="ECO:0000313" key="11">
    <source>
        <dbReference type="Proteomes" id="UP000701853"/>
    </source>
</evidence>
<dbReference type="CDD" id="cd00179">
    <property type="entry name" value="SynN"/>
    <property type="match status" value="1"/>
</dbReference>
<dbReference type="OrthoDB" id="10255013at2759"/>
<keyword evidence="2" id="KW-0813">Transport</keyword>
<feature type="transmembrane region" description="Helical" evidence="8">
    <location>
        <begin position="278"/>
        <end position="302"/>
    </location>
</feature>
<keyword evidence="8" id="KW-1133">Transmembrane helix</keyword>
<dbReference type="Pfam" id="PF05739">
    <property type="entry name" value="SNARE"/>
    <property type="match status" value="1"/>
</dbReference>
<proteinExistence type="inferred from homology"/>
<dbReference type="GO" id="GO:0005886">
    <property type="term" value="C:plasma membrane"/>
    <property type="evidence" value="ECO:0007669"/>
    <property type="project" value="TreeGrafter"/>
</dbReference>
<dbReference type="GO" id="GO:0006906">
    <property type="term" value="P:vesicle fusion"/>
    <property type="evidence" value="ECO:0007669"/>
    <property type="project" value="TreeGrafter"/>
</dbReference>
<evidence type="ECO:0000256" key="7">
    <source>
        <dbReference type="SAM" id="Coils"/>
    </source>
</evidence>
<organism evidence="10 11">
    <name type="scientific">Gossypium anomalum</name>
    <dbReference type="NCBI Taxonomy" id="47600"/>
    <lineage>
        <taxon>Eukaryota</taxon>
        <taxon>Viridiplantae</taxon>
        <taxon>Streptophyta</taxon>
        <taxon>Embryophyta</taxon>
        <taxon>Tracheophyta</taxon>
        <taxon>Spermatophyta</taxon>
        <taxon>Magnoliopsida</taxon>
        <taxon>eudicotyledons</taxon>
        <taxon>Gunneridae</taxon>
        <taxon>Pentapetalae</taxon>
        <taxon>rosids</taxon>
        <taxon>malvids</taxon>
        <taxon>Malvales</taxon>
        <taxon>Malvaceae</taxon>
        <taxon>Malvoideae</taxon>
        <taxon>Gossypium</taxon>
    </lineage>
</organism>
<keyword evidence="8" id="KW-0812">Transmembrane</keyword>
<dbReference type="SUPFAM" id="SSF47661">
    <property type="entry name" value="t-snare proteins"/>
    <property type="match status" value="1"/>
</dbReference>
<dbReference type="GO" id="GO:0012505">
    <property type="term" value="C:endomembrane system"/>
    <property type="evidence" value="ECO:0007669"/>
    <property type="project" value="TreeGrafter"/>
</dbReference>
<feature type="domain" description="T-SNARE coiled-coil homology" evidence="9">
    <location>
        <begin position="203"/>
        <end position="265"/>
    </location>
</feature>
<dbReference type="FunFam" id="1.20.5.110:FF:000008">
    <property type="entry name" value="Syntaxin 132"/>
    <property type="match status" value="1"/>
</dbReference>
<accession>A0A8J5YP10</accession>
<comment type="caution">
    <text evidence="10">The sequence shown here is derived from an EMBL/GenBank/DDBJ whole genome shotgun (WGS) entry which is preliminary data.</text>
</comment>
<dbReference type="PROSITE" id="PS00914">
    <property type="entry name" value="SYNTAXIN"/>
    <property type="match status" value="1"/>
</dbReference>
<dbReference type="Gene3D" id="1.20.5.110">
    <property type="match status" value="1"/>
</dbReference>
<evidence type="ECO:0000259" key="9">
    <source>
        <dbReference type="PROSITE" id="PS50192"/>
    </source>
</evidence>
<name>A0A8J5YP10_9ROSI</name>
<dbReference type="GO" id="GO:0000149">
    <property type="term" value="F:SNARE binding"/>
    <property type="evidence" value="ECO:0007669"/>
    <property type="project" value="TreeGrafter"/>
</dbReference>
<gene>
    <name evidence="10" type="ORF">CXB51_026828</name>
</gene>
<evidence type="ECO:0000256" key="5">
    <source>
        <dbReference type="ARBA" id="ARBA00023054"/>
    </source>
</evidence>
<dbReference type="PROSITE" id="PS50192">
    <property type="entry name" value="T_SNARE"/>
    <property type="match status" value="1"/>
</dbReference>
<dbReference type="SMART" id="SM00503">
    <property type="entry name" value="SynN"/>
    <property type="match status" value="1"/>
</dbReference>
<dbReference type="InterPro" id="IPR000727">
    <property type="entry name" value="T_SNARE_dom"/>
</dbReference>
<keyword evidence="5 7" id="KW-0175">Coiled coil</keyword>
<evidence type="ECO:0000256" key="4">
    <source>
        <dbReference type="ARBA" id="ARBA00022990"/>
    </source>
</evidence>
<dbReference type="GO" id="GO:0006887">
    <property type="term" value="P:exocytosis"/>
    <property type="evidence" value="ECO:0007669"/>
    <property type="project" value="TreeGrafter"/>
</dbReference>
<keyword evidence="8" id="KW-0472">Membrane</keyword>
<feature type="coiled-coil region" evidence="7">
    <location>
        <begin position="33"/>
        <end position="70"/>
    </location>
</feature>
<reference evidence="10 11" key="1">
    <citation type="journal article" date="2021" name="bioRxiv">
        <title>The Gossypium anomalum genome as a resource for cotton improvement and evolutionary analysis of hybrid incompatibility.</title>
        <authorList>
            <person name="Grover C.E."/>
            <person name="Yuan D."/>
            <person name="Arick M.A."/>
            <person name="Miller E.R."/>
            <person name="Hu G."/>
            <person name="Peterson D.G."/>
            <person name="Wendel J.F."/>
            <person name="Udall J.A."/>
        </authorList>
    </citation>
    <scope>NUCLEOTIDE SEQUENCE [LARGE SCALE GENOMIC DNA]</scope>
    <source>
        <strain evidence="10">JFW-Udall</strain>
        <tissue evidence="10">Leaf</tissue>
    </source>
</reference>
<dbReference type="FunFam" id="1.20.58.70:FF:000003">
    <property type="entry name" value="Qa-SNARE, Sso1/Syntaxin1-type, SYP12A-group"/>
    <property type="match status" value="1"/>
</dbReference>
<comment type="similarity">
    <text evidence="1 6">Belongs to the syntaxin family.</text>
</comment>
<evidence type="ECO:0000313" key="10">
    <source>
        <dbReference type="EMBL" id="KAG8482131.1"/>
    </source>
</evidence>
<dbReference type="PANTHER" id="PTHR19957">
    <property type="entry name" value="SYNTAXIN"/>
    <property type="match status" value="1"/>
</dbReference>
<dbReference type="InterPro" id="IPR010989">
    <property type="entry name" value="SNARE"/>
</dbReference>
<dbReference type="InterPro" id="IPR045242">
    <property type="entry name" value="Syntaxin"/>
</dbReference>
<evidence type="ECO:0000256" key="2">
    <source>
        <dbReference type="ARBA" id="ARBA00022448"/>
    </source>
</evidence>
<dbReference type="GO" id="GO:0005484">
    <property type="term" value="F:SNAP receptor activity"/>
    <property type="evidence" value="ECO:0007669"/>
    <property type="project" value="InterPro"/>
</dbReference>
<dbReference type="Pfam" id="PF00804">
    <property type="entry name" value="Syntaxin"/>
    <property type="match status" value="1"/>
</dbReference>
<evidence type="ECO:0000256" key="1">
    <source>
        <dbReference type="ARBA" id="ARBA00009063"/>
    </source>
</evidence>
<dbReference type="EMBL" id="JAHUZN010000010">
    <property type="protein sequence ID" value="KAG8482131.1"/>
    <property type="molecule type" value="Genomic_DNA"/>
</dbReference>
<keyword evidence="3" id="KW-0653">Protein transport</keyword>
<keyword evidence="4" id="KW-0007">Acetylation</keyword>
<dbReference type="Proteomes" id="UP000701853">
    <property type="component" value="Chromosome 10"/>
</dbReference>
<dbReference type="GO" id="GO:0048278">
    <property type="term" value="P:vesicle docking"/>
    <property type="evidence" value="ECO:0007669"/>
    <property type="project" value="TreeGrafter"/>
</dbReference>
<dbReference type="GO" id="GO:0006886">
    <property type="term" value="P:intracellular protein transport"/>
    <property type="evidence" value="ECO:0007669"/>
    <property type="project" value="InterPro"/>
</dbReference>
<dbReference type="Gene3D" id="1.20.58.70">
    <property type="match status" value="1"/>
</dbReference>
<dbReference type="SMART" id="SM00397">
    <property type="entry name" value="t_SNARE"/>
    <property type="match status" value="1"/>
</dbReference>
<evidence type="ECO:0000256" key="8">
    <source>
        <dbReference type="SAM" id="Phobius"/>
    </source>
</evidence>
<dbReference type="InterPro" id="IPR006011">
    <property type="entry name" value="Syntaxin_N"/>
</dbReference>
<keyword evidence="11" id="KW-1185">Reference proteome</keyword>
<dbReference type="CDD" id="cd15848">
    <property type="entry name" value="SNARE_syntaxin1-like"/>
    <property type="match status" value="1"/>
</dbReference>